<gene>
    <name evidence="1" type="ORF">UCMB321_0336</name>
</gene>
<keyword evidence="2" id="KW-1185">Reference proteome</keyword>
<name>A0A0C2EIT3_9PSED</name>
<proteinExistence type="predicted"/>
<comment type="caution">
    <text evidence="1">The sequence shown here is derived from an EMBL/GenBank/DDBJ whole genome shotgun (WGS) entry which is preliminary data.</text>
</comment>
<reference evidence="1 2" key="1">
    <citation type="submission" date="2015-01" db="EMBL/GenBank/DDBJ databases">
        <title>Complete genome of Pseudomonas batumici UCM B-321 producer of the batumin antibiotic with strong antistaphilococcal and potential anticancer activity.</title>
        <authorList>
            <person name="Klochko V.V."/>
            <person name="Zelena L.B."/>
            <person name="Elena K.A."/>
            <person name="Reva O.N."/>
        </authorList>
    </citation>
    <scope>NUCLEOTIDE SEQUENCE [LARGE SCALE GENOMIC DNA]</scope>
    <source>
        <strain evidence="1 2">UCM B-321</strain>
    </source>
</reference>
<protein>
    <submittedName>
        <fullName evidence="1">Uncharacterized protein</fullName>
    </submittedName>
</protein>
<dbReference type="EMBL" id="JXDG01000003">
    <property type="protein sequence ID" value="KIH85969.1"/>
    <property type="molecule type" value="Genomic_DNA"/>
</dbReference>
<evidence type="ECO:0000313" key="1">
    <source>
        <dbReference type="EMBL" id="KIH85969.1"/>
    </source>
</evidence>
<evidence type="ECO:0000313" key="2">
    <source>
        <dbReference type="Proteomes" id="UP000031535"/>
    </source>
</evidence>
<organism evidence="1 2">
    <name type="scientific">Pseudomonas batumici</name>
    <dbReference type="NCBI Taxonomy" id="226910"/>
    <lineage>
        <taxon>Bacteria</taxon>
        <taxon>Pseudomonadati</taxon>
        <taxon>Pseudomonadota</taxon>
        <taxon>Gammaproteobacteria</taxon>
        <taxon>Pseudomonadales</taxon>
        <taxon>Pseudomonadaceae</taxon>
        <taxon>Pseudomonas</taxon>
    </lineage>
</organism>
<sequence>MRIPELVVKRFAGHQTFPHQLVSMPRFIDDCSQLSVLNNPLACEVDAMGLE</sequence>
<dbReference type="AlphaFoldDB" id="A0A0C2EIT3"/>
<dbReference type="STRING" id="226910.UCMB321_0336"/>
<accession>A0A0C2EIT3</accession>
<dbReference type="PATRIC" id="fig|226910.6.peg.337"/>
<dbReference type="Proteomes" id="UP000031535">
    <property type="component" value="Unassembled WGS sequence"/>
</dbReference>